<dbReference type="InterPro" id="IPR050951">
    <property type="entry name" value="Retrovirus_Pol_polyprotein"/>
</dbReference>
<dbReference type="GO" id="GO:0004190">
    <property type="term" value="F:aspartic-type endopeptidase activity"/>
    <property type="evidence" value="ECO:0007669"/>
    <property type="project" value="InterPro"/>
</dbReference>
<dbReference type="InterPro" id="IPR036875">
    <property type="entry name" value="Znf_CCHC_sf"/>
</dbReference>
<keyword evidence="3" id="KW-0808">Transferase</keyword>
<dbReference type="InterPro" id="IPR041373">
    <property type="entry name" value="RT_RNaseH"/>
</dbReference>
<dbReference type="Gene3D" id="2.40.70.10">
    <property type="entry name" value="Acid Proteases"/>
    <property type="match status" value="1"/>
</dbReference>
<dbReference type="CDD" id="cd00303">
    <property type="entry name" value="retropepsin_like"/>
    <property type="match status" value="1"/>
</dbReference>
<dbReference type="SUPFAM" id="SSF50630">
    <property type="entry name" value="Acid proteases"/>
    <property type="match status" value="1"/>
</dbReference>
<sequence length="991" mass="113430">MKQRHNESISSFSTRIEEVYHQLTTALSVGKTPAEAITIASTVQSNALGVLMEGINPSIRLILEARDIQSYVQALRIAIEKEKVCDKNENWKNKNSNNFHKGTNNYYNHRNNKVNIKCHKCNRFGHYERECRTNLPQSSGIRNPTNNRAEVKTEYVGNNVKFCKYCKRPNHDISECRKRIANENKNKRDNDKKNTDENKTISEYKNVRVISPMTDEHIVINSSCFEQKQKFLIDSGAEMNIIKVAPLQGHIVVNGKDKRFIKGINSTPFSTLGTVVIKIEINNAEFITKFDLVEDSFPIPGAGIIGRNFLKENKVILDMNQELFLIPEPVESKPIIIPPRSNCVLVIKNDENITHDAITISKQDVNNEVIIANSISPVTENGIISNIINISEQPFVIDTLTTRNIQWEPFTDNVRIANTGVKDNKITHLKQTIKTDHLNSEEKESIIALVSDYADLFYMNGEYLTATDIVTHSIKTPRCTKPINIRPYRLPWSYQAEIENQVKAMKDNNIIRNSTSPFNFPLVVVKKKSVNQEGKPKLRVCVDFRKLNEITENETYGLPNLVEILESLGSSKYFSTLDLASGYHQIKIDESDVHKTAFSTKSGHYEYLRMPFGLSSAPATFTRAMKSVLMGLEEMCTAYLDDIVVHSASLRDHQEKLTHVFDRLRLHTLKLQPEKCTFLSKEVLYLGHVINESGVSPDPNKIQCIKNYPRPKNAKDIKSFLGLLNYYRRFVDNFAKIAKPLTFLLKKDTKFNWTDKCEDTFVELKKCLMNPPLLKYPDWKKGNFNLMTDASQFAIGAVLEQDDHPIAYASRTLNTAEINYSVIQKELLAIVWAVKYFRPYLYGQKFTITTDHRPLTYLFGIKDASSQLMHWRLQLSEYDYDIIYRKGSEHSNADCLSRIHMIQDITNNCTFDKFLTAETTPIFNSKIIDIDDSIKNSNDHENLFLLIPKNGIVTHPAIRQIIQDNGITGSVPFTHITPFIIINKDKRKIIL</sequence>
<evidence type="ECO:0000256" key="4">
    <source>
        <dbReference type="ARBA" id="ARBA00022695"/>
    </source>
</evidence>
<evidence type="ECO:0000259" key="10">
    <source>
        <dbReference type="PROSITE" id="PS50158"/>
    </source>
</evidence>
<dbReference type="InterPro" id="IPR043128">
    <property type="entry name" value="Rev_trsase/Diguanyl_cyclase"/>
</dbReference>
<dbReference type="Pfam" id="PF00078">
    <property type="entry name" value="RVT_1"/>
    <property type="match status" value="1"/>
</dbReference>
<dbReference type="GO" id="GO:0008270">
    <property type="term" value="F:zinc ion binding"/>
    <property type="evidence" value="ECO:0007669"/>
    <property type="project" value="UniProtKB-KW"/>
</dbReference>
<name>A0A2S2PWE1_9HEMI</name>
<dbReference type="CDD" id="cd01647">
    <property type="entry name" value="RT_LTR"/>
    <property type="match status" value="1"/>
</dbReference>
<accession>A0A2S2PWE1</accession>
<dbReference type="PROSITE" id="PS50158">
    <property type="entry name" value="ZF_CCHC"/>
    <property type="match status" value="1"/>
</dbReference>
<keyword evidence="9" id="KW-0863">Zinc-finger</keyword>
<evidence type="ECO:0000259" key="11">
    <source>
        <dbReference type="PROSITE" id="PS50878"/>
    </source>
</evidence>
<organism evidence="12">
    <name type="scientific">Sipha flava</name>
    <name type="common">yellow sugarcane aphid</name>
    <dbReference type="NCBI Taxonomy" id="143950"/>
    <lineage>
        <taxon>Eukaryota</taxon>
        <taxon>Metazoa</taxon>
        <taxon>Ecdysozoa</taxon>
        <taxon>Arthropoda</taxon>
        <taxon>Hexapoda</taxon>
        <taxon>Insecta</taxon>
        <taxon>Pterygota</taxon>
        <taxon>Neoptera</taxon>
        <taxon>Paraneoptera</taxon>
        <taxon>Hemiptera</taxon>
        <taxon>Sternorrhyncha</taxon>
        <taxon>Aphidomorpha</taxon>
        <taxon>Aphidoidea</taxon>
        <taxon>Aphididae</taxon>
        <taxon>Sipha</taxon>
    </lineage>
</organism>
<dbReference type="FunFam" id="3.10.10.10:FF:000007">
    <property type="entry name" value="Retrovirus-related Pol polyprotein from transposon 17.6-like Protein"/>
    <property type="match status" value="1"/>
</dbReference>
<keyword evidence="7" id="KW-0378">Hydrolase</keyword>
<protein>
    <recommendedName>
        <fullName evidence="1">RNA-directed DNA polymerase</fullName>
        <ecNumber evidence="1">2.7.7.49</ecNumber>
    </recommendedName>
</protein>
<dbReference type="PROSITE" id="PS00141">
    <property type="entry name" value="ASP_PROTEASE"/>
    <property type="match status" value="1"/>
</dbReference>
<dbReference type="Gene3D" id="4.10.60.10">
    <property type="entry name" value="Zinc finger, CCHC-type"/>
    <property type="match status" value="1"/>
</dbReference>
<dbReference type="FunFam" id="3.30.70.270:FF:000020">
    <property type="entry name" value="Transposon Tf2-6 polyprotein-like Protein"/>
    <property type="match status" value="1"/>
</dbReference>
<dbReference type="PANTHER" id="PTHR37984">
    <property type="entry name" value="PROTEIN CBG26694"/>
    <property type="match status" value="1"/>
</dbReference>
<dbReference type="GO" id="GO:0003676">
    <property type="term" value="F:nucleic acid binding"/>
    <property type="evidence" value="ECO:0007669"/>
    <property type="project" value="InterPro"/>
</dbReference>
<keyword evidence="9" id="KW-0862">Zinc</keyword>
<evidence type="ECO:0000256" key="1">
    <source>
        <dbReference type="ARBA" id="ARBA00012493"/>
    </source>
</evidence>
<keyword evidence="5" id="KW-0540">Nuclease</keyword>
<dbReference type="PANTHER" id="PTHR37984:SF5">
    <property type="entry name" value="PROTEIN NYNRIN-LIKE"/>
    <property type="match status" value="1"/>
</dbReference>
<dbReference type="CDD" id="cd09274">
    <property type="entry name" value="RNase_HI_RT_Ty3"/>
    <property type="match status" value="1"/>
</dbReference>
<evidence type="ECO:0000256" key="2">
    <source>
        <dbReference type="ARBA" id="ARBA00022670"/>
    </source>
</evidence>
<evidence type="ECO:0000313" key="12">
    <source>
        <dbReference type="EMBL" id="MBY69713.1"/>
    </source>
</evidence>
<proteinExistence type="predicted"/>
<dbReference type="GO" id="GO:0006508">
    <property type="term" value="P:proteolysis"/>
    <property type="evidence" value="ECO:0007669"/>
    <property type="project" value="UniProtKB-KW"/>
</dbReference>
<reference evidence="12" key="1">
    <citation type="submission" date="2018-04" db="EMBL/GenBank/DDBJ databases">
        <title>Transcriptome assembly of Sipha flava.</title>
        <authorList>
            <person name="Scully E.D."/>
            <person name="Geib S.M."/>
            <person name="Palmer N.A."/>
            <person name="Koch K."/>
            <person name="Bradshaw J."/>
            <person name="Heng-Moss T."/>
            <person name="Sarath G."/>
        </authorList>
    </citation>
    <scope>NUCLEOTIDE SEQUENCE</scope>
</reference>
<dbReference type="OrthoDB" id="6628279at2759"/>
<keyword evidence="4" id="KW-0548">Nucleotidyltransferase</keyword>
<dbReference type="InterPro" id="IPR001878">
    <property type="entry name" value="Znf_CCHC"/>
</dbReference>
<dbReference type="FunFam" id="3.10.20.370:FF:000001">
    <property type="entry name" value="Retrovirus-related Pol polyprotein from transposon 17.6-like protein"/>
    <property type="match status" value="1"/>
</dbReference>
<keyword evidence="2" id="KW-0645">Protease</keyword>
<keyword evidence="9" id="KW-0479">Metal-binding</keyword>
<evidence type="ECO:0000256" key="5">
    <source>
        <dbReference type="ARBA" id="ARBA00022722"/>
    </source>
</evidence>
<dbReference type="GO" id="GO:0004519">
    <property type="term" value="F:endonuclease activity"/>
    <property type="evidence" value="ECO:0007669"/>
    <property type="project" value="UniProtKB-KW"/>
</dbReference>
<dbReference type="InterPro" id="IPR000477">
    <property type="entry name" value="RT_dom"/>
</dbReference>
<keyword evidence="8" id="KW-0695">RNA-directed DNA polymerase</keyword>
<dbReference type="InterPro" id="IPR021109">
    <property type="entry name" value="Peptidase_aspartic_dom_sf"/>
</dbReference>
<dbReference type="AlphaFoldDB" id="A0A2S2PWE1"/>
<gene>
    <name evidence="12" type="primary">pol_40</name>
    <name evidence="12" type="ORF">g.92161</name>
</gene>
<dbReference type="PROSITE" id="PS50878">
    <property type="entry name" value="RT_POL"/>
    <property type="match status" value="1"/>
</dbReference>
<dbReference type="SUPFAM" id="SSF57756">
    <property type="entry name" value="Retrovirus zinc finger-like domains"/>
    <property type="match status" value="1"/>
</dbReference>
<dbReference type="Gene3D" id="3.30.70.270">
    <property type="match status" value="2"/>
</dbReference>
<dbReference type="EMBL" id="GGMS01000510">
    <property type="protein sequence ID" value="MBY69713.1"/>
    <property type="molecule type" value="Transcribed_RNA"/>
</dbReference>
<evidence type="ECO:0000256" key="9">
    <source>
        <dbReference type="PROSITE-ProRule" id="PRU00047"/>
    </source>
</evidence>
<evidence type="ECO:0000256" key="6">
    <source>
        <dbReference type="ARBA" id="ARBA00022759"/>
    </source>
</evidence>
<dbReference type="SMART" id="SM00343">
    <property type="entry name" value="ZnF_C2HC"/>
    <property type="match status" value="2"/>
</dbReference>
<keyword evidence="6" id="KW-0255">Endonuclease</keyword>
<feature type="domain" description="Reverse transcriptase" evidence="11">
    <location>
        <begin position="506"/>
        <end position="690"/>
    </location>
</feature>
<dbReference type="GO" id="GO:0003964">
    <property type="term" value="F:RNA-directed DNA polymerase activity"/>
    <property type="evidence" value="ECO:0007669"/>
    <property type="project" value="UniProtKB-KW"/>
</dbReference>
<evidence type="ECO:0000256" key="3">
    <source>
        <dbReference type="ARBA" id="ARBA00022679"/>
    </source>
</evidence>
<dbReference type="EC" id="2.7.7.49" evidence="1"/>
<feature type="domain" description="CCHC-type" evidence="10">
    <location>
        <begin position="117"/>
        <end position="132"/>
    </location>
</feature>
<evidence type="ECO:0000256" key="7">
    <source>
        <dbReference type="ARBA" id="ARBA00022801"/>
    </source>
</evidence>
<dbReference type="SUPFAM" id="SSF56672">
    <property type="entry name" value="DNA/RNA polymerases"/>
    <property type="match status" value="1"/>
</dbReference>
<dbReference type="InterPro" id="IPR001969">
    <property type="entry name" value="Aspartic_peptidase_AS"/>
</dbReference>
<evidence type="ECO:0000256" key="8">
    <source>
        <dbReference type="ARBA" id="ARBA00022918"/>
    </source>
</evidence>
<dbReference type="Pfam" id="PF17917">
    <property type="entry name" value="RT_RNaseH"/>
    <property type="match status" value="1"/>
</dbReference>
<dbReference type="Gene3D" id="3.10.10.10">
    <property type="entry name" value="HIV Type 1 Reverse Transcriptase, subunit A, domain 1"/>
    <property type="match status" value="1"/>
</dbReference>
<dbReference type="InterPro" id="IPR043502">
    <property type="entry name" value="DNA/RNA_pol_sf"/>
</dbReference>